<evidence type="ECO:0000256" key="4">
    <source>
        <dbReference type="ARBA" id="ARBA00023136"/>
    </source>
</evidence>
<evidence type="ECO:0000256" key="2">
    <source>
        <dbReference type="ARBA" id="ARBA00022692"/>
    </source>
</evidence>
<dbReference type="eggNOG" id="arCOG00576">
    <property type="taxonomic scope" value="Archaea"/>
</dbReference>
<feature type="transmembrane region" description="Helical" evidence="5">
    <location>
        <begin position="61"/>
        <end position="82"/>
    </location>
</feature>
<evidence type="ECO:0000313" key="7">
    <source>
        <dbReference type="Proteomes" id="UP000001694"/>
    </source>
</evidence>
<feature type="transmembrane region" description="Helical" evidence="5">
    <location>
        <begin position="6"/>
        <end position="27"/>
    </location>
</feature>
<evidence type="ECO:0000256" key="1">
    <source>
        <dbReference type="ARBA" id="ARBA00004141"/>
    </source>
</evidence>
<dbReference type="InterPro" id="IPR003689">
    <property type="entry name" value="ZIP"/>
</dbReference>
<dbReference type="RefSeq" id="WP_012349677.1">
    <property type="nucleotide sequence ID" value="NC_010525.1"/>
</dbReference>
<dbReference type="STRING" id="444157.Tneu_0305"/>
<dbReference type="Proteomes" id="UP000001694">
    <property type="component" value="Chromosome"/>
</dbReference>
<evidence type="ECO:0000313" key="6">
    <source>
        <dbReference type="EMBL" id="ACB39256.1"/>
    </source>
</evidence>
<gene>
    <name evidence="6" type="ordered locus">Tneu_0305</name>
</gene>
<dbReference type="AlphaFoldDB" id="B1YBC5"/>
<evidence type="ECO:0000256" key="5">
    <source>
        <dbReference type="SAM" id="Phobius"/>
    </source>
</evidence>
<feature type="transmembrane region" description="Helical" evidence="5">
    <location>
        <begin position="166"/>
        <end position="186"/>
    </location>
</feature>
<dbReference type="KEGG" id="tne:Tneu_0305"/>
<dbReference type="EMBL" id="CP001014">
    <property type="protein sequence ID" value="ACB39256.1"/>
    <property type="molecule type" value="Genomic_DNA"/>
</dbReference>
<feature type="transmembrane region" description="Helical" evidence="5">
    <location>
        <begin position="192"/>
        <end position="214"/>
    </location>
</feature>
<accession>B1YBC5</accession>
<reference evidence="6" key="1">
    <citation type="submission" date="2008-03" db="EMBL/GenBank/DDBJ databases">
        <title>Complete sequence of Thermoproteus neutrophilus V24Sta.</title>
        <authorList>
            <consortium name="US DOE Joint Genome Institute"/>
            <person name="Copeland A."/>
            <person name="Lucas S."/>
            <person name="Lapidus A."/>
            <person name="Glavina del Rio T."/>
            <person name="Dalin E."/>
            <person name="Tice H."/>
            <person name="Bruce D."/>
            <person name="Goodwin L."/>
            <person name="Pitluck S."/>
            <person name="Sims D."/>
            <person name="Brettin T."/>
            <person name="Detter J.C."/>
            <person name="Han C."/>
            <person name="Kuske C.R."/>
            <person name="Schmutz J."/>
            <person name="Larimer F."/>
            <person name="Land M."/>
            <person name="Hauser L."/>
            <person name="Kyrpides N."/>
            <person name="Mikhailova N."/>
            <person name="Biddle J.F."/>
            <person name="Zhang Z."/>
            <person name="Fitz-Gibbon S.T."/>
            <person name="Lowe T.M."/>
            <person name="Saltikov C."/>
            <person name="House C.H."/>
            <person name="Richardson P."/>
        </authorList>
    </citation>
    <scope>NUCLEOTIDE SEQUENCE [LARGE SCALE GENOMIC DNA]</scope>
    <source>
        <strain evidence="6">V24Sta</strain>
    </source>
</reference>
<keyword evidence="3 5" id="KW-1133">Transmembrane helix</keyword>
<sequence>MEVLFNSLFIALMTAVGALVGLFGYWARGWWIDVGLAYTGGVMLVASFTSLLIPASELGSFAEVALGFAAGAGAVFLMDRLLPHEHLVMGYEGPPQLRGRLKTAWLIALAIIIHNIPEGMAVGAATAYDPALGLLTALAIGVQDLPEGAAVTLPLAAVYRRRAAPLAIGILSGLLEGAVAAATALALEGTRWALPAAMSLAAGAMIYVTTAELFPEIYRGDDKLKPTLGFLLGFYTMLYLDTLK</sequence>
<protein>
    <submittedName>
        <fullName evidence="6">Zinc/iron permease</fullName>
    </submittedName>
</protein>
<organism evidence="6 7">
    <name type="scientific">Pyrobaculum neutrophilum (strain DSM 2338 / JCM 9278 / NBRC 100436 / V24Sta)</name>
    <name type="common">Thermoproteus neutrophilus</name>
    <dbReference type="NCBI Taxonomy" id="444157"/>
    <lineage>
        <taxon>Archaea</taxon>
        <taxon>Thermoproteota</taxon>
        <taxon>Thermoprotei</taxon>
        <taxon>Thermoproteales</taxon>
        <taxon>Thermoproteaceae</taxon>
        <taxon>Pyrobaculum</taxon>
    </lineage>
</organism>
<feature type="transmembrane region" description="Helical" evidence="5">
    <location>
        <begin position="103"/>
        <end position="128"/>
    </location>
</feature>
<keyword evidence="4 5" id="KW-0472">Membrane</keyword>
<keyword evidence="2 5" id="KW-0812">Transmembrane</keyword>
<keyword evidence="7" id="KW-1185">Reference proteome</keyword>
<name>B1YBC5_PYRNV</name>
<evidence type="ECO:0000256" key="3">
    <source>
        <dbReference type="ARBA" id="ARBA00022989"/>
    </source>
</evidence>
<feature type="transmembrane region" description="Helical" evidence="5">
    <location>
        <begin position="226"/>
        <end position="243"/>
    </location>
</feature>
<dbReference type="OrthoDB" id="11839at2157"/>
<dbReference type="PANTHER" id="PTHR11040:SF70">
    <property type="entry name" value="OS05G0316100 PROTEIN"/>
    <property type="match status" value="1"/>
</dbReference>
<dbReference type="GO" id="GO:0005385">
    <property type="term" value="F:zinc ion transmembrane transporter activity"/>
    <property type="evidence" value="ECO:0007669"/>
    <property type="project" value="TreeGrafter"/>
</dbReference>
<comment type="subcellular location">
    <subcellularLocation>
        <location evidence="1">Membrane</location>
        <topology evidence="1">Multi-pass membrane protein</topology>
    </subcellularLocation>
</comment>
<dbReference type="GeneID" id="6165957"/>
<dbReference type="PANTHER" id="PTHR11040">
    <property type="entry name" value="ZINC/IRON TRANSPORTER"/>
    <property type="match status" value="1"/>
</dbReference>
<feature type="transmembrane region" description="Helical" evidence="5">
    <location>
        <begin position="34"/>
        <end position="55"/>
    </location>
</feature>
<dbReference type="GO" id="GO:0016020">
    <property type="term" value="C:membrane"/>
    <property type="evidence" value="ECO:0007669"/>
    <property type="project" value="UniProtKB-SubCell"/>
</dbReference>
<dbReference type="Pfam" id="PF02535">
    <property type="entry name" value="Zip"/>
    <property type="match status" value="1"/>
</dbReference>
<dbReference type="HOGENOM" id="CLU_015114_1_2_2"/>
<proteinExistence type="predicted"/>